<keyword evidence="4" id="KW-1185">Reference proteome</keyword>
<evidence type="ECO:0000313" key="3">
    <source>
        <dbReference type="EMBL" id="MBB3668093.1"/>
    </source>
</evidence>
<keyword evidence="2" id="KW-0472">Membrane</keyword>
<dbReference type="AlphaFoldDB" id="A0A7W5Y1E8"/>
<dbReference type="EMBL" id="JACIBT010000007">
    <property type="protein sequence ID" value="MBB3668093.1"/>
    <property type="molecule type" value="Genomic_DNA"/>
</dbReference>
<dbReference type="Proteomes" id="UP000547528">
    <property type="component" value="Unassembled WGS sequence"/>
</dbReference>
<feature type="region of interest" description="Disordered" evidence="1">
    <location>
        <begin position="1"/>
        <end position="36"/>
    </location>
</feature>
<proteinExistence type="predicted"/>
<feature type="transmembrane region" description="Helical" evidence="2">
    <location>
        <begin position="38"/>
        <end position="60"/>
    </location>
</feature>
<reference evidence="3 4" key="1">
    <citation type="submission" date="2020-08" db="EMBL/GenBank/DDBJ databases">
        <title>Sequencing the genomes of 1000 actinobacteria strains.</title>
        <authorList>
            <person name="Klenk H.-P."/>
        </authorList>
    </citation>
    <scope>NUCLEOTIDE SEQUENCE [LARGE SCALE GENOMIC DNA]</scope>
    <source>
        <strain evidence="3 4">DSM 28238</strain>
    </source>
</reference>
<feature type="compositionally biased region" description="Polar residues" evidence="1">
    <location>
        <begin position="27"/>
        <end position="36"/>
    </location>
</feature>
<protein>
    <submittedName>
        <fullName evidence="3">Uncharacterized protein</fullName>
    </submittedName>
</protein>
<name>A0A7W5Y1E8_9MICC</name>
<evidence type="ECO:0000256" key="1">
    <source>
        <dbReference type="SAM" id="MobiDB-lite"/>
    </source>
</evidence>
<keyword evidence="2" id="KW-0812">Transmembrane</keyword>
<accession>A0A7W5Y1E8</accession>
<gene>
    <name evidence="3" type="ORF">FHX47_001722</name>
</gene>
<feature type="compositionally biased region" description="Basic and acidic residues" evidence="1">
    <location>
        <begin position="8"/>
        <end position="23"/>
    </location>
</feature>
<comment type="caution">
    <text evidence="3">The sequence shown here is derived from an EMBL/GenBank/DDBJ whole genome shotgun (WGS) entry which is preliminary data.</text>
</comment>
<sequence>MSIFAQADDEHPDPQSHGRHADDQTPDDQQGSRSTSRFGAAAGWAAVLVLTAVAVVVAIWQVNEQLYTPESTVEQYWEAMAAGSGAEAMGHLTETPDFLAEEGMDHLLLDGQGLARSTELIEDASISGDETAAQLDFTVGGEDYATTVPASHSGTAWGFFDTWAVSTNALTWFEVAVPGAPQGGIHQVQLNGVPVNLEEETAQLSAFVPSAAEITVDSQWLVGSASHVVTAPQDEQSTAERVTLDLEASQDATDVLHEEIGQYFSDCDQPVLMPTGCPVGTTTPHRVPDSDSIEWTFPEPEEFSLSFDQEGWSVGHEELVAEVSFEAVHHFSGEQLTQTEQVPFDLDIQLGASGEDLLVSVAGG</sequence>
<evidence type="ECO:0000256" key="2">
    <source>
        <dbReference type="SAM" id="Phobius"/>
    </source>
</evidence>
<organism evidence="3 4">
    <name type="scientific">Garicola koreensis</name>
    <dbReference type="NCBI Taxonomy" id="1262554"/>
    <lineage>
        <taxon>Bacteria</taxon>
        <taxon>Bacillati</taxon>
        <taxon>Actinomycetota</taxon>
        <taxon>Actinomycetes</taxon>
        <taxon>Micrococcales</taxon>
        <taxon>Micrococcaceae</taxon>
        <taxon>Garicola</taxon>
    </lineage>
</organism>
<dbReference type="RefSeq" id="WP_183358514.1">
    <property type="nucleotide sequence ID" value="NZ_BAABKR010000001.1"/>
</dbReference>
<evidence type="ECO:0000313" key="4">
    <source>
        <dbReference type="Proteomes" id="UP000547528"/>
    </source>
</evidence>
<keyword evidence="2" id="KW-1133">Transmembrane helix</keyword>